<sequence>MRLASFLKVGPTGPHVGLVQARFGPRSDLGRTLFGLKVLTFVVFVMFPQRSSKDRVSSVQLHSTQRPAAGHSRRKAILHAAETLFSQSCLVSVVSLVSASVLSCLLSLSPGKAILHAAETLFSQSCLVSVVSLVKRSFMPQTGSSLSPGNAILHAAETLFSQSCLVSCLCFSPVCLLSLLQSCLVSCLCFSPSCLVSFSASVLSCLLSLSPGKAILHAAESLFSQDFGGRKGHPRVLLVLVDGWPSDDLDQASVLARESGINVFMVSVAKPSADELPMVRTRTSHGSQAQISFYCDFGASSQWDATRRRTEQMPKSTSQRAGERGQVPPSPLDVDKSFSSPLDVEKLNQFFPSSRDVEENVDKFLSSLCDVKDNVYKSFPSPLDVD</sequence>
<dbReference type="EMBL" id="JBBPFD010000126">
    <property type="protein sequence ID" value="KAK7880218.1"/>
    <property type="molecule type" value="Genomic_DNA"/>
</dbReference>
<keyword evidence="1" id="KW-0677">Repeat</keyword>
<dbReference type="AlphaFoldDB" id="A0AAW0MLK0"/>
<keyword evidence="5" id="KW-1185">Reference proteome</keyword>
<gene>
    <name evidence="4" type="ORF">WMY93_033115</name>
</gene>
<dbReference type="InterPro" id="IPR050525">
    <property type="entry name" value="ECM_Assembly_Org"/>
</dbReference>
<dbReference type="InterPro" id="IPR002035">
    <property type="entry name" value="VWF_A"/>
</dbReference>
<evidence type="ECO:0000256" key="2">
    <source>
        <dbReference type="SAM" id="MobiDB-lite"/>
    </source>
</evidence>
<dbReference type="PANTHER" id="PTHR24020:SF36">
    <property type="entry name" value="COCHLIN"/>
    <property type="match status" value="1"/>
</dbReference>
<dbReference type="Pfam" id="PF00092">
    <property type="entry name" value="VWA"/>
    <property type="match status" value="1"/>
</dbReference>
<feature type="domain" description="VWFA" evidence="3">
    <location>
        <begin position="212"/>
        <end position="279"/>
    </location>
</feature>
<comment type="caution">
    <text evidence="4">The sequence shown here is derived from an EMBL/GenBank/DDBJ whole genome shotgun (WGS) entry which is preliminary data.</text>
</comment>
<dbReference type="InterPro" id="IPR036465">
    <property type="entry name" value="vWFA_dom_sf"/>
</dbReference>
<evidence type="ECO:0000313" key="5">
    <source>
        <dbReference type="Proteomes" id="UP001460270"/>
    </source>
</evidence>
<dbReference type="SUPFAM" id="SSF53300">
    <property type="entry name" value="vWA-like"/>
    <property type="match status" value="1"/>
</dbReference>
<organism evidence="4 5">
    <name type="scientific">Mugilogobius chulae</name>
    <name type="common">yellowstripe goby</name>
    <dbReference type="NCBI Taxonomy" id="88201"/>
    <lineage>
        <taxon>Eukaryota</taxon>
        <taxon>Metazoa</taxon>
        <taxon>Chordata</taxon>
        <taxon>Craniata</taxon>
        <taxon>Vertebrata</taxon>
        <taxon>Euteleostomi</taxon>
        <taxon>Actinopterygii</taxon>
        <taxon>Neopterygii</taxon>
        <taxon>Teleostei</taxon>
        <taxon>Neoteleostei</taxon>
        <taxon>Acanthomorphata</taxon>
        <taxon>Gobiaria</taxon>
        <taxon>Gobiiformes</taxon>
        <taxon>Gobioidei</taxon>
        <taxon>Gobiidae</taxon>
        <taxon>Gobionellinae</taxon>
        <taxon>Mugilogobius</taxon>
    </lineage>
</organism>
<dbReference type="Gene3D" id="3.40.50.410">
    <property type="entry name" value="von Willebrand factor, type A domain"/>
    <property type="match status" value="1"/>
</dbReference>
<evidence type="ECO:0000313" key="4">
    <source>
        <dbReference type="EMBL" id="KAK7880218.1"/>
    </source>
</evidence>
<protein>
    <recommendedName>
        <fullName evidence="3">VWFA domain-containing protein</fullName>
    </recommendedName>
</protein>
<dbReference type="PROSITE" id="PS50234">
    <property type="entry name" value="VWFA"/>
    <property type="match status" value="1"/>
</dbReference>
<evidence type="ECO:0000256" key="1">
    <source>
        <dbReference type="ARBA" id="ARBA00022737"/>
    </source>
</evidence>
<name>A0AAW0MLK0_9GOBI</name>
<dbReference type="PANTHER" id="PTHR24020">
    <property type="entry name" value="COLLAGEN ALPHA"/>
    <property type="match status" value="1"/>
</dbReference>
<reference evidence="5" key="1">
    <citation type="submission" date="2024-04" db="EMBL/GenBank/DDBJ databases">
        <title>Salinicola lusitanus LLJ914,a marine bacterium isolated from the Okinawa Trough.</title>
        <authorList>
            <person name="Li J."/>
        </authorList>
    </citation>
    <scope>NUCLEOTIDE SEQUENCE [LARGE SCALE GENOMIC DNA]</scope>
</reference>
<dbReference type="Proteomes" id="UP001460270">
    <property type="component" value="Unassembled WGS sequence"/>
</dbReference>
<accession>A0AAW0MLK0</accession>
<feature type="region of interest" description="Disordered" evidence="2">
    <location>
        <begin position="306"/>
        <end position="337"/>
    </location>
</feature>
<evidence type="ECO:0000259" key="3">
    <source>
        <dbReference type="PROSITE" id="PS50234"/>
    </source>
</evidence>
<proteinExistence type="predicted"/>